<dbReference type="Proteomes" id="UP000886251">
    <property type="component" value="Unassembled WGS sequence"/>
</dbReference>
<keyword evidence="2 4" id="KW-0732">Signal</keyword>
<dbReference type="GO" id="GO:0015920">
    <property type="term" value="P:lipopolysaccharide transport"/>
    <property type="evidence" value="ECO:0007669"/>
    <property type="project" value="UniProtKB-UniRule"/>
</dbReference>
<dbReference type="Gene3D" id="2.60.450.10">
    <property type="entry name" value="Lipopolysaccharide (LPS) transport protein A like domain"/>
    <property type="match status" value="1"/>
</dbReference>
<dbReference type="NCBIfam" id="TIGR03002">
    <property type="entry name" value="outer_YhbN_LptA"/>
    <property type="match status" value="1"/>
</dbReference>
<evidence type="ECO:0000256" key="3">
    <source>
        <dbReference type="ARBA" id="ARBA00022764"/>
    </source>
</evidence>
<reference evidence="6" key="1">
    <citation type="journal article" date="2020" name="mSystems">
        <title>Genome- and Community-Level Interaction Insights into Carbon Utilization and Element Cycling Functions of Hydrothermarchaeota in Hydrothermal Sediment.</title>
        <authorList>
            <person name="Zhou Z."/>
            <person name="Liu Y."/>
            <person name="Xu W."/>
            <person name="Pan J."/>
            <person name="Luo Z.H."/>
            <person name="Li M."/>
        </authorList>
    </citation>
    <scope>NUCLEOTIDE SEQUENCE [LARGE SCALE GENOMIC DNA]</scope>
    <source>
        <strain evidence="6">HyVt-443</strain>
    </source>
</reference>
<protein>
    <recommendedName>
        <fullName evidence="4">Lipopolysaccharide export system protein LptA</fullName>
    </recommendedName>
</protein>
<evidence type="ECO:0000256" key="2">
    <source>
        <dbReference type="ARBA" id="ARBA00022729"/>
    </source>
</evidence>
<feature type="domain" description="Organic solvent tolerance-like N-terminal" evidence="5">
    <location>
        <begin position="38"/>
        <end position="145"/>
    </location>
</feature>
<gene>
    <name evidence="4 6" type="primary">lptA</name>
    <name evidence="6" type="ORF">ENI96_13280</name>
</gene>
<dbReference type="InterPro" id="IPR005653">
    <property type="entry name" value="OstA-like_N"/>
</dbReference>
<dbReference type="GO" id="GO:0017089">
    <property type="term" value="F:glycolipid transfer activity"/>
    <property type="evidence" value="ECO:0007669"/>
    <property type="project" value="TreeGrafter"/>
</dbReference>
<evidence type="ECO:0000259" key="5">
    <source>
        <dbReference type="Pfam" id="PF03968"/>
    </source>
</evidence>
<dbReference type="InterPro" id="IPR014340">
    <property type="entry name" value="LptA"/>
</dbReference>
<evidence type="ECO:0000256" key="1">
    <source>
        <dbReference type="ARBA" id="ARBA00022448"/>
    </source>
</evidence>
<dbReference type="GO" id="GO:0030288">
    <property type="term" value="C:outer membrane-bounded periplasmic space"/>
    <property type="evidence" value="ECO:0007669"/>
    <property type="project" value="TreeGrafter"/>
</dbReference>
<proteinExistence type="inferred from homology"/>
<comment type="similarity">
    <text evidence="4">Belongs to the LptA family.</text>
</comment>
<dbReference type="EMBL" id="DRKP01000164">
    <property type="protein sequence ID" value="HEB97388.1"/>
    <property type="molecule type" value="Genomic_DNA"/>
</dbReference>
<dbReference type="PANTHER" id="PTHR36504:SF1">
    <property type="entry name" value="LIPOPOLYSACCHARIDE EXPORT SYSTEM PROTEIN LPTA"/>
    <property type="match status" value="1"/>
</dbReference>
<keyword evidence="1 4" id="KW-0813">Transport</keyword>
<evidence type="ECO:0000256" key="4">
    <source>
        <dbReference type="HAMAP-Rule" id="MF_01914"/>
    </source>
</evidence>
<dbReference type="PANTHER" id="PTHR36504">
    <property type="entry name" value="LIPOPOLYSACCHARIDE EXPORT SYSTEM PROTEIN LPTA"/>
    <property type="match status" value="1"/>
</dbReference>
<dbReference type="GO" id="GO:0001530">
    <property type="term" value="F:lipopolysaccharide binding"/>
    <property type="evidence" value="ECO:0007669"/>
    <property type="project" value="InterPro"/>
</dbReference>
<feature type="signal peptide" evidence="4">
    <location>
        <begin position="1"/>
        <end position="26"/>
    </location>
</feature>
<dbReference type="AlphaFoldDB" id="A0A831RMH1"/>
<comment type="subcellular location">
    <subcellularLocation>
        <location evidence="4">Periplasm</location>
    </subcellularLocation>
</comment>
<comment type="caution">
    <text evidence="6">The sequence shown here is derived from an EMBL/GenBank/DDBJ whole genome shotgun (WGS) entry which is preliminary data.</text>
</comment>
<organism evidence="6">
    <name type="scientific">Sedimenticola thiotaurini</name>
    <dbReference type="NCBI Taxonomy" id="1543721"/>
    <lineage>
        <taxon>Bacteria</taxon>
        <taxon>Pseudomonadati</taxon>
        <taxon>Pseudomonadota</taxon>
        <taxon>Gammaproteobacteria</taxon>
        <taxon>Chromatiales</taxon>
        <taxon>Sedimenticolaceae</taxon>
        <taxon>Sedimenticola</taxon>
    </lineage>
</organism>
<dbReference type="GO" id="GO:0009279">
    <property type="term" value="C:cell outer membrane"/>
    <property type="evidence" value="ECO:0007669"/>
    <property type="project" value="TreeGrafter"/>
</dbReference>
<comment type="function">
    <text evidence="4">Involved in the assembly of lipopolysaccharide (LPS). Required for the translocation of LPS from the inner membrane to the outer membrane. May form a bridge between the inner membrane and the outer membrane, via interactions with LptC and LptD, thereby facilitating LPS transfer across the periplasm.</text>
</comment>
<dbReference type="Pfam" id="PF03968">
    <property type="entry name" value="LptD_N"/>
    <property type="match status" value="1"/>
</dbReference>
<comment type="subunit">
    <text evidence="4">Component of the lipopolysaccharide transport and assembly complex.</text>
</comment>
<dbReference type="HAMAP" id="MF_01914">
    <property type="entry name" value="LPS_assembly_LptA"/>
    <property type="match status" value="1"/>
</dbReference>
<feature type="chain" id="PRO_5033180738" description="Lipopolysaccharide export system protein LptA" evidence="4">
    <location>
        <begin position="27"/>
        <end position="172"/>
    </location>
</feature>
<sequence length="172" mass="18796" precursor="true">MKWSETRARIPVAALLLALLPVLATALPEDSRQPITMEADGVEIDDGTGVSVYEGNVVVDQGSIHLTADRVVVTRKPNGANHIVASGNPTTFRQRVEGKREPIRGRSRKAEYDTDSEVVILIGDAVVTQGKDSFASDRIVYDRVRGQVRAGARAKGKQRVRVTIQPKDAQRK</sequence>
<keyword evidence="3 4" id="KW-0574">Periplasm</keyword>
<dbReference type="InterPro" id="IPR052037">
    <property type="entry name" value="LPS_export_LptA"/>
</dbReference>
<accession>A0A831RMH1</accession>
<dbReference type="GO" id="GO:0043165">
    <property type="term" value="P:Gram-negative-bacterium-type cell outer membrane assembly"/>
    <property type="evidence" value="ECO:0007669"/>
    <property type="project" value="UniProtKB-UniRule"/>
</dbReference>
<evidence type="ECO:0000313" key="6">
    <source>
        <dbReference type="EMBL" id="HEB97388.1"/>
    </source>
</evidence>
<name>A0A831RMH1_9GAMM</name>